<evidence type="ECO:0000259" key="1">
    <source>
        <dbReference type="Pfam" id="PF20183"/>
    </source>
</evidence>
<comment type="caution">
    <text evidence="2">The sequence shown here is derived from an EMBL/GenBank/DDBJ whole genome shotgun (WGS) entry which is preliminary data.</text>
</comment>
<accession>A0A8H4TMW7</accession>
<proteinExistence type="predicted"/>
<evidence type="ECO:0000313" key="3">
    <source>
        <dbReference type="Proteomes" id="UP000604273"/>
    </source>
</evidence>
<reference evidence="2" key="1">
    <citation type="journal article" date="2020" name="BMC Genomics">
        <title>Correction to: Identification and distribution of gene clusters required for synthesis of sphingolipid metabolism inhibitors in diverse species of the filamentous fungus Fusarium.</title>
        <authorList>
            <person name="Kim H.S."/>
            <person name="Lohmar J.M."/>
            <person name="Busman M."/>
            <person name="Brown D.W."/>
            <person name="Naumann T.A."/>
            <person name="Divon H.H."/>
            <person name="Lysoe E."/>
            <person name="Uhlig S."/>
            <person name="Proctor R.H."/>
        </authorList>
    </citation>
    <scope>NUCLEOTIDE SEQUENCE</scope>
    <source>
        <strain evidence="2">NRRL 45417</strain>
    </source>
</reference>
<reference evidence="2" key="2">
    <citation type="submission" date="2020-05" db="EMBL/GenBank/DDBJ databases">
        <authorList>
            <person name="Kim H.-S."/>
            <person name="Proctor R.H."/>
            <person name="Brown D.W."/>
        </authorList>
    </citation>
    <scope>NUCLEOTIDE SEQUENCE</scope>
    <source>
        <strain evidence="2">NRRL 45417</strain>
    </source>
</reference>
<sequence length="439" mass="51218">MAYQATQQRKMRLRSSGCLRWSYLPPEIRRRILDTIVDQRNPGWSALASVSTEWQSVIGRRNMAKLNLRPSCLEDFEQAVVRQRDLVKHIYLNVELAEYECSSCENGFDIINGRLMGKAVTKLLIILSTWKSTGPLTLELNASSASDSKHWFKNFRFNDEHDSPYARDLVIPMEATRSDWYDPKHGWENGVRTKPPPFSANKRLFGPINFDYYIPSFRNAYIPDVNAVTRFMIRRQFRHHIEPCGFANVLFPEDELEFDYPDNTKSIARRSLRLHELAVSFFTDAVNFFQACEEEWTWDHLQSLSLTSSLLFLRRKEQKQRIDNLLITAAKLVLRMPNLTTMVLWNGGAGKACAFIYTRTKHYAHITWRGTWDLEISQQVLQAWESVAKLHSVELKVMHERLQEIIRSHGDAIFHLNLPCQVIEPTSLWQIRVEDAQRL</sequence>
<dbReference type="EMBL" id="JABFAI010000011">
    <property type="protein sequence ID" value="KAF4960943.1"/>
    <property type="molecule type" value="Genomic_DNA"/>
</dbReference>
<name>A0A8H4TMW7_9HYPO</name>
<dbReference type="AlphaFoldDB" id="A0A8H4TMW7"/>
<dbReference type="OrthoDB" id="3728558at2759"/>
<keyword evidence="3" id="KW-1185">Reference proteome</keyword>
<organism evidence="2 3">
    <name type="scientific">Fusarium gaditjirri</name>
    <dbReference type="NCBI Taxonomy" id="282569"/>
    <lineage>
        <taxon>Eukaryota</taxon>
        <taxon>Fungi</taxon>
        <taxon>Dikarya</taxon>
        <taxon>Ascomycota</taxon>
        <taxon>Pezizomycotina</taxon>
        <taxon>Sordariomycetes</taxon>
        <taxon>Hypocreomycetidae</taxon>
        <taxon>Hypocreales</taxon>
        <taxon>Nectriaceae</taxon>
        <taxon>Fusarium</taxon>
        <taxon>Fusarium nisikadoi species complex</taxon>
    </lineage>
</organism>
<protein>
    <recommendedName>
        <fullName evidence="1">DUF6546 domain-containing protein</fullName>
    </recommendedName>
</protein>
<dbReference type="Proteomes" id="UP000604273">
    <property type="component" value="Unassembled WGS sequence"/>
</dbReference>
<evidence type="ECO:0000313" key="2">
    <source>
        <dbReference type="EMBL" id="KAF4960943.1"/>
    </source>
</evidence>
<feature type="domain" description="DUF6546" evidence="1">
    <location>
        <begin position="260"/>
        <end position="424"/>
    </location>
</feature>
<dbReference type="InterPro" id="IPR046676">
    <property type="entry name" value="DUF6546"/>
</dbReference>
<dbReference type="Pfam" id="PF20183">
    <property type="entry name" value="DUF6546"/>
    <property type="match status" value="1"/>
</dbReference>
<gene>
    <name evidence="2" type="ORF">FGADI_593</name>
</gene>